<keyword evidence="1" id="KW-1133">Transmembrane helix</keyword>
<keyword evidence="1" id="KW-0472">Membrane</keyword>
<evidence type="ECO:0000313" key="3">
    <source>
        <dbReference type="Proteomes" id="UP001319827"/>
    </source>
</evidence>
<dbReference type="RefSeq" id="WP_264082198.1">
    <property type="nucleotide sequence ID" value="NZ_AP024355.1"/>
</dbReference>
<reference evidence="2 3" key="1">
    <citation type="journal article" date="2016" name="C (Basel)">
        <title>Selective Growth of and Electricity Production by Marine Exoelectrogenic Bacteria in Self-Aggregated Hydrogel of Microbially Reduced Graphene Oxide.</title>
        <authorList>
            <person name="Yoshida N."/>
            <person name="Goto Y."/>
            <person name="Miyata Y."/>
        </authorList>
    </citation>
    <scope>NUCLEOTIDE SEQUENCE [LARGE SCALE GENOMIC DNA]</scope>
    <source>
        <strain evidence="2 3">NIT-T3</strain>
    </source>
</reference>
<evidence type="ECO:0000313" key="2">
    <source>
        <dbReference type="EMBL" id="BCR04963.1"/>
    </source>
</evidence>
<evidence type="ECO:0000256" key="1">
    <source>
        <dbReference type="SAM" id="Phobius"/>
    </source>
</evidence>
<protein>
    <recommendedName>
        <fullName evidence="4">Hmc operon protein 4</fullName>
    </recommendedName>
</protein>
<dbReference type="EMBL" id="AP024355">
    <property type="protein sequence ID" value="BCR04963.1"/>
    <property type="molecule type" value="Genomic_DNA"/>
</dbReference>
<keyword evidence="3" id="KW-1185">Reference proteome</keyword>
<gene>
    <name evidence="2" type="ORF">DESUT3_20320</name>
</gene>
<proteinExistence type="predicted"/>
<evidence type="ECO:0008006" key="4">
    <source>
        <dbReference type="Google" id="ProtNLM"/>
    </source>
</evidence>
<accession>A0ABN6DXV7</accession>
<dbReference type="Proteomes" id="UP001319827">
    <property type="component" value="Chromosome"/>
</dbReference>
<feature type="transmembrane region" description="Helical" evidence="1">
    <location>
        <begin position="6"/>
        <end position="26"/>
    </location>
</feature>
<keyword evidence="1" id="KW-0812">Transmembrane</keyword>
<reference evidence="2 3" key="2">
    <citation type="journal article" date="2021" name="Int. J. Syst. Evol. Microbiol.">
        <title>Isolation and Polyphasic Characterization of Desulfuromonas versatilis sp. Nov., an Electrogenic Bacteria Capable of Versatile Metabolism Isolated from a Graphene Oxide-Reducing Enrichment Culture.</title>
        <authorList>
            <person name="Xie L."/>
            <person name="Yoshida N."/>
            <person name="Ishii S."/>
            <person name="Meng L."/>
        </authorList>
    </citation>
    <scope>NUCLEOTIDE SEQUENCE [LARGE SCALE GENOMIC DNA]</scope>
    <source>
        <strain evidence="2 3">NIT-T3</strain>
    </source>
</reference>
<name>A0ABN6DXV7_9BACT</name>
<sequence length="44" mass="4739">MGAWSLGDVFFIVLVCGLIYLVLRLVSGAKTSTGAKETTEHPKE</sequence>
<organism evidence="2 3">
    <name type="scientific">Desulfuromonas versatilis</name>
    <dbReference type="NCBI Taxonomy" id="2802975"/>
    <lineage>
        <taxon>Bacteria</taxon>
        <taxon>Pseudomonadati</taxon>
        <taxon>Thermodesulfobacteriota</taxon>
        <taxon>Desulfuromonadia</taxon>
        <taxon>Desulfuromonadales</taxon>
        <taxon>Desulfuromonadaceae</taxon>
        <taxon>Desulfuromonas</taxon>
    </lineage>
</organism>